<protein>
    <recommendedName>
        <fullName evidence="3">DUF3168 domain-containing protein</fullName>
    </recommendedName>
</protein>
<sequence>MTGPIYPAPGEFPDFEQFLIDLFTPIAGTVTTLPATSAELQAALPLIWVRKTAGTVDINAITYKAKVSVAVFGTTRAQAQQLAVQVRDAVLAAPATRVNGVLVDSVEEITAEEAKFHPPILRRSRGLTEVPDLDPLNQLVEVAFSIEARRQ</sequence>
<organism evidence="1 2">
    <name type="scientific">Nocardia nova</name>
    <dbReference type="NCBI Taxonomy" id="37330"/>
    <lineage>
        <taxon>Bacteria</taxon>
        <taxon>Bacillati</taxon>
        <taxon>Actinomycetota</taxon>
        <taxon>Actinomycetes</taxon>
        <taxon>Mycobacteriales</taxon>
        <taxon>Nocardiaceae</taxon>
        <taxon>Nocardia</taxon>
    </lineage>
</organism>
<reference evidence="1 2" key="1">
    <citation type="submission" date="2018-02" db="EMBL/GenBank/DDBJ databases">
        <title>8 Nocardia nova and 1 Nocardia cyriacigeorgica strain used for evolution to TMP-SMX.</title>
        <authorList>
            <person name="Mehta H."/>
            <person name="Weng J."/>
            <person name="Shamoo Y."/>
        </authorList>
    </citation>
    <scope>NUCLEOTIDE SEQUENCE [LARGE SCALE GENOMIC DNA]</scope>
    <source>
        <strain evidence="1 2">ATCC 33727</strain>
    </source>
</reference>
<dbReference type="Proteomes" id="UP000241647">
    <property type="component" value="Unassembled WGS sequence"/>
</dbReference>
<name>A0A2T2YRF1_9NOCA</name>
<dbReference type="EMBL" id="PYHS01000028">
    <property type="protein sequence ID" value="PSR58056.1"/>
    <property type="molecule type" value="Genomic_DNA"/>
</dbReference>
<evidence type="ECO:0000313" key="2">
    <source>
        <dbReference type="Proteomes" id="UP000241647"/>
    </source>
</evidence>
<gene>
    <name evidence="1" type="ORF">C8259_32120</name>
</gene>
<proteinExistence type="predicted"/>
<comment type="caution">
    <text evidence="1">The sequence shown here is derived from an EMBL/GenBank/DDBJ whole genome shotgun (WGS) entry which is preliminary data.</text>
</comment>
<accession>A0A2T2YRF1</accession>
<evidence type="ECO:0000313" key="1">
    <source>
        <dbReference type="EMBL" id="PSR58056.1"/>
    </source>
</evidence>
<evidence type="ECO:0008006" key="3">
    <source>
        <dbReference type="Google" id="ProtNLM"/>
    </source>
</evidence>
<dbReference type="RefSeq" id="WP_063030478.1">
    <property type="nucleotide sequence ID" value="NZ_PYHS01000028.1"/>
</dbReference>
<dbReference type="AlphaFoldDB" id="A0A2T2YRF1"/>